<sequence length="151" mass="15999">MCGDSHLPPAPESGDLIAIIHPNPQSTFRGRLRLSNRLPGATASSLQCETVESSDICDGSSSQELLSVRIHKYGQPVLCSSDLNADSDSEDERVCSNPILHSFVIDPASTCSTGGTRLNLGVGVDGVVGRTVSILDRRRGRILGQGVIGWD</sequence>
<dbReference type="VEuPathDB" id="FungiDB:A1O9_01807"/>
<dbReference type="EMBL" id="AMGV01000001">
    <property type="protein sequence ID" value="KEF63829.1"/>
    <property type="molecule type" value="Genomic_DNA"/>
</dbReference>
<dbReference type="OrthoDB" id="4158189at2759"/>
<accession>A0A072PUT8</accession>
<dbReference type="GeneID" id="25276753"/>
<dbReference type="STRING" id="1182545.A0A072PUT8"/>
<dbReference type="HOGENOM" id="CLU_1758843_0_0_1"/>
<dbReference type="RefSeq" id="XP_013266419.1">
    <property type="nucleotide sequence ID" value="XM_013410965.1"/>
</dbReference>
<name>A0A072PUT8_9EURO</name>
<proteinExistence type="predicted"/>
<dbReference type="AlphaFoldDB" id="A0A072PUT8"/>
<reference evidence="1 2" key="1">
    <citation type="submission" date="2013-03" db="EMBL/GenBank/DDBJ databases">
        <title>The Genome Sequence of Exophiala aquamarina CBS 119918.</title>
        <authorList>
            <consortium name="The Broad Institute Genomics Platform"/>
            <person name="Cuomo C."/>
            <person name="de Hoog S."/>
            <person name="Gorbushina A."/>
            <person name="Walker B."/>
            <person name="Young S.K."/>
            <person name="Zeng Q."/>
            <person name="Gargeya S."/>
            <person name="Fitzgerald M."/>
            <person name="Haas B."/>
            <person name="Abouelleil A."/>
            <person name="Allen A.W."/>
            <person name="Alvarado L."/>
            <person name="Arachchi H.M."/>
            <person name="Berlin A.M."/>
            <person name="Chapman S.B."/>
            <person name="Gainer-Dewar J."/>
            <person name="Goldberg J."/>
            <person name="Griggs A."/>
            <person name="Gujja S."/>
            <person name="Hansen M."/>
            <person name="Howarth C."/>
            <person name="Imamovic A."/>
            <person name="Ireland A."/>
            <person name="Larimer J."/>
            <person name="McCowan C."/>
            <person name="Murphy C."/>
            <person name="Pearson M."/>
            <person name="Poon T.W."/>
            <person name="Priest M."/>
            <person name="Roberts A."/>
            <person name="Saif S."/>
            <person name="Shea T."/>
            <person name="Sisk P."/>
            <person name="Sykes S."/>
            <person name="Wortman J."/>
            <person name="Nusbaum C."/>
            <person name="Birren B."/>
        </authorList>
    </citation>
    <scope>NUCLEOTIDE SEQUENCE [LARGE SCALE GENOMIC DNA]</scope>
    <source>
        <strain evidence="1 2">CBS 119918</strain>
    </source>
</reference>
<evidence type="ECO:0000313" key="1">
    <source>
        <dbReference type="EMBL" id="KEF63829.1"/>
    </source>
</evidence>
<dbReference type="Proteomes" id="UP000027920">
    <property type="component" value="Unassembled WGS sequence"/>
</dbReference>
<keyword evidence="2" id="KW-1185">Reference proteome</keyword>
<protein>
    <submittedName>
        <fullName evidence="1">Uncharacterized protein</fullName>
    </submittedName>
</protein>
<comment type="caution">
    <text evidence="1">The sequence shown here is derived from an EMBL/GenBank/DDBJ whole genome shotgun (WGS) entry which is preliminary data.</text>
</comment>
<organism evidence="1 2">
    <name type="scientific">Exophiala aquamarina CBS 119918</name>
    <dbReference type="NCBI Taxonomy" id="1182545"/>
    <lineage>
        <taxon>Eukaryota</taxon>
        <taxon>Fungi</taxon>
        <taxon>Dikarya</taxon>
        <taxon>Ascomycota</taxon>
        <taxon>Pezizomycotina</taxon>
        <taxon>Eurotiomycetes</taxon>
        <taxon>Chaetothyriomycetidae</taxon>
        <taxon>Chaetothyriales</taxon>
        <taxon>Herpotrichiellaceae</taxon>
        <taxon>Exophiala</taxon>
    </lineage>
</organism>
<evidence type="ECO:0000313" key="2">
    <source>
        <dbReference type="Proteomes" id="UP000027920"/>
    </source>
</evidence>
<gene>
    <name evidence="1" type="ORF">A1O9_01807</name>
</gene>